<evidence type="ECO:0000313" key="2">
    <source>
        <dbReference type="Proteomes" id="UP000694888"/>
    </source>
</evidence>
<dbReference type="PROSITE" id="PS51029">
    <property type="entry name" value="MADF"/>
    <property type="match status" value="1"/>
</dbReference>
<name>A0ABM0K8P0_APLCA</name>
<dbReference type="Proteomes" id="UP000694888">
    <property type="component" value="Unplaced"/>
</dbReference>
<reference evidence="3" key="1">
    <citation type="submission" date="2025-08" db="UniProtKB">
        <authorList>
            <consortium name="RefSeq"/>
        </authorList>
    </citation>
    <scope>IDENTIFICATION</scope>
</reference>
<dbReference type="PANTHER" id="PTHR21505">
    <property type="entry name" value="MADF DOMAIN-CONTAINING PROTEIN-RELATED"/>
    <property type="match status" value="1"/>
</dbReference>
<proteinExistence type="predicted"/>
<dbReference type="PANTHER" id="PTHR21505:SF12">
    <property type="entry name" value="MADF DOMAIN-CONTAINING PROTEIN-RELATED"/>
    <property type="match status" value="1"/>
</dbReference>
<evidence type="ECO:0000259" key="1">
    <source>
        <dbReference type="PROSITE" id="PS51029"/>
    </source>
</evidence>
<evidence type="ECO:0000313" key="3">
    <source>
        <dbReference type="RefSeq" id="XP_005111447.2"/>
    </source>
</evidence>
<sequence>MSMPTITFDVRALILLYKHRPCLWDSSSPDYESKLLRQQALEDILKKLRHQNTNENISLLKKKLQVLEEIYSKQLRQVLKSQKKDPNNVYKPRWIHFKSLDEFLKSQSLQKISTRPRKAAMANDERTATSQSRWAGFGSYVTKSLDILTPDECAAAVKEMEAIISKFVSKSLVRT</sequence>
<accession>A0ABM0K8P0</accession>
<keyword evidence="2" id="KW-1185">Reference proteome</keyword>
<dbReference type="RefSeq" id="XP_005111447.2">
    <property type="nucleotide sequence ID" value="XM_005111390.3"/>
</dbReference>
<protein>
    <submittedName>
        <fullName evidence="3">Uncharacterized protein LOC101846320</fullName>
    </submittedName>
</protein>
<gene>
    <name evidence="3" type="primary">LOC101846320</name>
</gene>
<dbReference type="Pfam" id="PF10545">
    <property type="entry name" value="MADF_DNA_bdg"/>
    <property type="match status" value="1"/>
</dbReference>
<feature type="domain" description="MADF" evidence="1">
    <location>
        <begin position="12"/>
        <end position="108"/>
    </location>
</feature>
<dbReference type="SMART" id="SM00595">
    <property type="entry name" value="MADF"/>
    <property type="match status" value="1"/>
</dbReference>
<dbReference type="GeneID" id="101846320"/>
<organism evidence="2 3">
    <name type="scientific">Aplysia californica</name>
    <name type="common">California sea hare</name>
    <dbReference type="NCBI Taxonomy" id="6500"/>
    <lineage>
        <taxon>Eukaryota</taxon>
        <taxon>Metazoa</taxon>
        <taxon>Spiralia</taxon>
        <taxon>Lophotrochozoa</taxon>
        <taxon>Mollusca</taxon>
        <taxon>Gastropoda</taxon>
        <taxon>Heterobranchia</taxon>
        <taxon>Euthyneura</taxon>
        <taxon>Tectipleura</taxon>
        <taxon>Aplysiida</taxon>
        <taxon>Aplysioidea</taxon>
        <taxon>Aplysiidae</taxon>
        <taxon>Aplysia</taxon>
    </lineage>
</organism>
<dbReference type="InterPro" id="IPR006578">
    <property type="entry name" value="MADF-dom"/>
</dbReference>